<gene>
    <name evidence="1" type="ORF">LITE_LOCUS25741</name>
</gene>
<dbReference type="AlphaFoldDB" id="A0AAV0LW16"/>
<name>A0AAV0LW16_9ROSI</name>
<dbReference type="Proteomes" id="UP001154282">
    <property type="component" value="Unassembled WGS sequence"/>
</dbReference>
<organism evidence="1 2">
    <name type="scientific">Linum tenue</name>
    <dbReference type="NCBI Taxonomy" id="586396"/>
    <lineage>
        <taxon>Eukaryota</taxon>
        <taxon>Viridiplantae</taxon>
        <taxon>Streptophyta</taxon>
        <taxon>Embryophyta</taxon>
        <taxon>Tracheophyta</taxon>
        <taxon>Spermatophyta</taxon>
        <taxon>Magnoliopsida</taxon>
        <taxon>eudicotyledons</taxon>
        <taxon>Gunneridae</taxon>
        <taxon>Pentapetalae</taxon>
        <taxon>rosids</taxon>
        <taxon>fabids</taxon>
        <taxon>Malpighiales</taxon>
        <taxon>Linaceae</taxon>
        <taxon>Linum</taxon>
    </lineage>
</organism>
<reference evidence="1" key="1">
    <citation type="submission" date="2022-08" db="EMBL/GenBank/DDBJ databases">
        <authorList>
            <person name="Gutierrez-Valencia J."/>
        </authorList>
    </citation>
    <scope>NUCLEOTIDE SEQUENCE</scope>
</reference>
<proteinExistence type="predicted"/>
<dbReference type="EMBL" id="CAMGYJ010000006">
    <property type="protein sequence ID" value="CAI0438228.1"/>
    <property type="molecule type" value="Genomic_DNA"/>
</dbReference>
<keyword evidence="2" id="KW-1185">Reference proteome</keyword>
<evidence type="ECO:0000313" key="1">
    <source>
        <dbReference type="EMBL" id="CAI0438228.1"/>
    </source>
</evidence>
<evidence type="ECO:0000313" key="2">
    <source>
        <dbReference type="Proteomes" id="UP001154282"/>
    </source>
</evidence>
<sequence length="46" mass="5169">MLYIYFATELVSLRACSVNQCTSRASNLSHLVSTVPMALLEQHKIE</sequence>
<accession>A0AAV0LW16</accession>
<protein>
    <submittedName>
        <fullName evidence="1">Uncharacterized protein</fullName>
    </submittedName>
</protein>
<comment type="caution">
    <text evidence="1">The sequence shown here is derived from an EMBL/GenBank/DDBJ whole genome shotgun (WGS) entry which is preliminary data.</text>
</comment>